<evidence type="ECO:0008006" key="4">
    <source>
        <dbReference type="Google" id="ProtNLM"/>
    </source>
</evidence>
<organism evidence="2 3">
    <name type="scientific">Lojkania enalia</name>
    <dbReference type="NCBI Taxonomy" id="147567"/>
    <lineage>
        <taxon>Eukaryota</taxon>
        <taxon>Fungi</taxon>
        <taxon>Dikarya</taxon>
        <taxon>Ascomycota</taxon>
        <taxon>Pezizomycotina</taxon>
        <taxon>Dothideomycetes</taxon>
        <taxon>Pleosporomycetidae</taxon>
        <taxon>Pleosporales</taxon>
        <taxon>Pleosporales incertae sedis</taxon>
        <taxon>Lojkania</taxon>
    </lineage>
</organism>
<dbReference type="AlphaFoldDB" id="A0A9P4N9W5"/>
<keyword evidence="1" id="KW-0472">Membrane</keyword>
<feature type="transmembrane region" description="Helical" evidence="1">
    <location>
        <begin position="237"/>
        <end position="259"/>
    </location>
</feature>
<dbReference type="Gene3D" id="1.20.58.340">
    <property type="entry name" value="Magnesium transport protein CorA, transmembrane region"/>
    <property type="match status" value="1"/>
</dbReference>
<keyword evidence="1" id="KW-1133">Transmembrane helix</keyword>
<proteinExistence type="predicted"/>
<protein>
    <recommendedName>
        <fullName evidence="4">Mg2+ transporter protein</fullName>
    </recommendedName>
</protein>
<evidence type="ECO:0000313" key="2">
    <source>
        <dbReference type="EMBL" id="KAF2269314.1"/>
    </source>
</evidence>
<dbReference type="EMBL" id="ML986582">
    <property type="protein sequence ID" value="KAF2269314.1"/>
    <property type="molecule type" value="Genomic_DNA"/>
</dbReference>
<sequence>MSFIIQSGSRRAFTRYIRASFTYHFRNRTMYIFMNTSYPPDYHELVSRLKRGAVKSSFFLIPSQIDKIKLEYCSRLLDSCNGRLIHDERTLGIRFDTMHSADLSSVDYRKITHIVNVLQADLAWLIWECNCIARRLDFLDEVAERYRQQAVRNGYSEDEVAEVENLLLEAHAHLRSWNIGILDRAEYLSRRAHALTQVVYSGIAQRDAANSLRLALTSAELAKSSQAIAIATSRDSALMRIIAAITVFFLPATFTATFFSTTFFDFQVGRHERVYSGWIWLYFLVTALLTVIVLIGTWILWKRKEDEIAAGFAKVKKVD</sequence>
<name>A0A9P4N9W5_9PLEO</name>
<keyword evidence="3" id="KW-1185">Reference proteome</keyword>
<dbReference type="OrthoDB" id="1046782at2759"/>
<gene>
    <name evidence="2" type="ORF">CC78DRAFT_277396</name>
</gene>
<keyword evidence="1" id="KW-0812">Transmembrane</keyword>
<feature type="transmembrane region" description="Helical" evidence="1">
    <location>
        <begin position="279"/>
        <end position="301"/>
    </location>
</feature>
<evidence type="ECO:0000256" key="1">
    <source>
        <dbReference type="SAM" id="Phobius"/>
    </source>
</evidence>
<reference evidence="3" key="1">
    <citation type="journal article" date="2020" name="Stud. Mycol.">
        <title>101 Dothideomycetes genomes: A test case for predicting lifestyles and emergence of pathogens.</title>
        <authorList>
            <person name="Haridas S."/>
            <person name="Albert R."/>
            <person name="Binder M."/>
            <person name="Bloem J."/>
            <person name="LaButti K."/>
            <person name="Salamov A."/>
            <person name="Andreopoulos B."/>
            <person name="Baker S."/>
            <person name="Barry K."/>
            <person name="Bills G."/>
            <person name="Bluhm B."/>
            <person name="Cannon C."/>
            <person name="Castanera R."/>
            <person name="Culley D."/>
            <person name="Daum C."/>
            <person name="Ezra D."/>
            <person name="Gonzalez J."/>
            <person name="Henrissat B."/>
            <person name="Kuo A."/>
            <person name="Liang C."/>
            <person name="Lipzen A."/>
            <person name="Lutzoni F."/>
            <person name="Magnuson J."/>
            <person name="Mondo S."/>
            <person name="Nolan M."/>
            <person name="Ohm R."/>
            <person name="Pangilinan J."/>
            <person name="Park H.-J."/>
            <person name="Ramirez L."/>
            <person name="Alfaro M."/>
            <person name="Sun H."/>
            <person name="Tritt A."/>
            <person name="Yoshinaga Y."/>
            <person name="Zwiers L.-H."/>
            <person name="Turgeon B."/>
            <person name="Goodwin S."/>
            <person name="Spatafora J."/>
            <person name="Crous P."/>
            <person name="Grigoriev I."/>
        </authorList>
    </citation>
    <scope>NUCLEOTIDE SEQUENCE [LARGE SCALE GENOMIC DNA]</scope>
    <source>
        <strain evidence="3">CBS 304.66</strain>
    </source>
</reference>
<accession>A0A9P4N9W5</accession>
<dbReference type="Proteomes" id="UP000800093">
    <property type="component" value="Unassembled WGS sequence"/>
</dbReference>
<evidence type="ECO:0000313" key="3">
    <source>
        <dbReference type="Proteomes" id="UP000800093"/>
    </source>
</evidence>
<comment type="caution">
    <text evidence="2">The sequence shown here is derived from an EMBL/GenBank/DDBJ whole genome shotgun (WGS) entry which is preliminary data.</text>
</comment>